<dbReference type="AlphaFoldDB" id="A0A0E9U4G2"/>
<protein>
    <submittedName>
        <fullName evidence="1">Uncharacterized protein</fullName>
    </submittedName>
</protein>
<evidence type="ECO:0000313" key="1">
    <source>
        <dbReference type="EMBL" id="JAH60652.1"/>
    </source>
</evidence>
<reference evidence="1" key="2">
    <citation type="journal article" date="2015" name="Fish Shellfish Immunol.">
        <title>Early steps in the European eel (Anguilla anguilla)-Vibrio vulnificus interaction in the gills: Role of the RtxA13 toxin.</title>
        <authorList>
            <person name="Callol A."/>
            <person name="Pajuelo D."/>
            <person name="Ebbesson L."/>
            <person name="Teles M."/>
            <person name="MacKenzie S."/>
            <person name="Amaro C."/>
        </authorList>
    </citation>
    <scope>NUCLEOTIDE SEQUENCE</scope>
</reference>
<organism evidence="1">
    <name type="scientific">Anguilla anguilla</name>
    <name type="common">European freshwater eel</name>
    <name type="synonym">Muraena anguilla</name>
    <dbReference type="NCBI Taxonomy" id="7936"/>
    <lineage>
        <taxon>Eukaryota</taxon>
        <taxon>Metazoa</taxon>
        <taxon>Chordata</taxon>
        <taxon>Craniata</taxon>
        <taxon>Vertebrata</taxon>
        <taxon>Euteleostomi</taxon>
        <taxon>Actinopterygii</taxon>
        <taxon>Neopterygii</taxon>
        <taxon>Teleostei</taxon>
        <taxon>Anguilliformes</taxon>
        <taxon>Anguillidae</taxon>
        <taxon>Anguilla</taxon>
    </lineage>
</organism>
<accession>A0A0E9U4G2</accession>
<name>A0A0E9U4G2_ANGAN</name>
<sequence length="49" mass="5487">MSQCGNPYIRFVLQSGNPAFQYVCSVLKSVCTFLSEVQAMCKEMGHILQ</sequence>
<dbReference type="EMBL" id="GBXM01047925">
    <property type="protein sequence ID" value="JAH60652.1"/>
    <property type="molecule type" value="Transcribed_RNA"/>
</dbReference>
<reference evidence="1" key="1">
    <citation type="submission" date="2014-11" db="EMBL/GenBank/DDBJ databases">
        <authorList>
            <person name="Amaro Gonzalez C."/>
        </authorList>
    </citation>
    <scope>NUCLEOTIDE SEQUENCE</scope>
</reference>
<proteinExistence type="predicted"/>